<comment type="caution">
    <text evidence="5">The sequence shown here is derived from an EMBL/GenBank/DDBJ whole genome shotgun (WGS) entry which is preliminary data.</text>
</comment>
<dbReference type="Pfam" id="PF01504">
    <property type="entry name" value="PIP5K"/>
    <property type="match status" value="2"/>
</dbReference>
<dbReference type="GO" id="GO:0046854">
    <property type="term" value="P:phosphatidylinositol phosphate biosynthetic process"/>
    <property type="evidence" value="ECO:0007669"/>
    <property type="project" value="TreeGrafter"/>
</dbReference>
<feature type="region of interest" description="Disordered" evidence="4">
    <location>
        <begin position="576"/>
        <end position="676"/>
    </location>
</feature>
<dbReference type="SUPFAM" id="SSF56104">
    <property type="entry name" value="SAICAR synthase-like"/>
    <property type="match status" value="1"/>
</dbReference>
<evidence type="ECO:0000313" key="5">
    <source>
        <dbReference type="EMBL" id="CAB3993710.1"/>
    </source>
</evidence>
<reference evidence="5" key="1">
    <citation type="submission" date="2020-04" db="EMBL/GenBank/DDBJ databases">
        <authorList>
            <person name="Alioto T."/>
            <person name="Alioto T."/>
            <person name="Gomez Garrido J."/>
        </authorList>
    </citation>
    <scope>NUCLEOTIDE SEQUENCE</scope>
    <source>
        <strain evidence="5">A484AB</strain>
    </source>
</reference>
<keyword evidence="3" id="KW-0418">Kinase</keyword>
<dbReference type="InterPro" id="IPR027484">
    <property type="entry name" value="PInositol-4-P-5-kinase_N"/>
</dbReference>
<dbReference type="CDD" id="cd17300">
    <property type="entry name" value="PIPKc_PIKfyve"/>
    <property type="match status" value="1"/>
</dbReference>
<dbReference type="AlphaFoldDB" id="A0A7D9DVG2"/>
<feature type="compositionally biased region" description="Basic and acidic residues" evidence="4">
    <location>
        <begin position="619"/>
        <end position="653"/>
    </location>
</feature>
<dbReference type="EMBL" id="CACRXK020002313">
    <property type="protein sequence ID" value="CAB3993710.1"/>
    <property type="molecule type" value="Genomic_DNA"/>
</dbReference>
<protein>
    <submittedName>
        <fullName evidence="5">1-phosphatidylinositol 3-phosphate 5-kinase-like</fullName>
    </submittedName>
</protein>
<feature type="compositionally biased region" description="Low complexity" evidence="4">
    <location>
        <begin position="292"/>
        <end position="304"/>
    </location>
</feature>
<dbReference type="InterPro" id="IPR027483">
    <property type="entry name" value="PInositol-4-P-4/5-kinase_C_sf"/>
</dbReference>
<name>A0A7D9DVG2_PARCT</name>
<dbReference type="InterPro" id="IPR044769">
    <property type="entry name" value="PIKfyve_PIPKc"/>
</dbReference>
<dbReference type="GO" id="GO:0000285">
    <property type="term" value="F:1-phosphatidylinositol-3-phosphate 5-kinase activity"/>
    <property type="evidence" value="ECO:0007669"/>
    <property type="project" value="InterPro"/>
</dbReference>
<accession>A0A7D9DVG2</accession>
<keyword evidence="3" id="KW-0808">Transferase</keyword>
<feature type="compositionally biased region" description="Basic and acidic residues" evidence="4">
    <location>
        <begin position="661"/>
        <end position="676"/>
    </location>
</feature>
<keyword evidence="2 3" id="KW-0067">ATP-binding</keyword>
<dbReference type="GO" id="GO:0005524">
    <property type="term" value="F:ATP binding"/>
    <property type="evidence" value="ECO:0007669"/>
    <property type="project" value="UniProtKB-UniRule"/>
</dbReference>
<dbReference type="OrthoDB" id="5986260at2759"/>
<dbReference type="GO" id="GO:0010008">
    <property type="term" value="C:endosome membrane"/>
    <property type="evidence" value="ECO:0007669"/>
    <property type="project" value="TreeGrafter"/>
</dbReference>
<organism evidence="5 6">
    <name type="scientific">Paramuricea clavata</name>
    <name type="common">Red gorgonian</name>
    <name type="synonym">Violescent sea-whip</name>
    <dbReference type="NCBI Taxonomy" id="317549"/>
    <lineage>
        <taxon>Eukaryota</taxon>
        <taxon>Metazoa</taxon>
        <taxon>Cnidaria</taxon>
        <taxon>Anthozoa</taxon>
        <taxon>Octocorallia</taxon>
        <taxon>Malacalcyonacea</taxon>
        <taxon>Plexauridae</taxon>
        <taxon>Paramuricea</taxon>
    </lineage>
</organism>
<keyword evidence="6" id="KW-1185">Reference proteome</keyword>
<dbReference type="SMART" id="SM00330">
    <property type="entry name" value="PIPKc"/>
    <property type="match status" value="1"/>
</dbReference>
<evidence type="ECO:0000313" key="6">
    <source>
        <dbReference type="Proteomes" id="UP001152795"/>
    </source>
</evidence>
<evidence type="ECO:0000256" key="4">
    <source>
        <dbReference type="SAM" id="MobiDB-lite"/>
    </source>
</evidence>
<feature type="compositionally biased region" description="Basic and acidic residues" evidence="4">
    <location>
        <begin position="582"/>
        <end position="603"/>
    </location>
</feature>
<gene>
    <name evidence="5" type="ORF">PACLA_8A064400</name>
</gene>
<evidence type="ECO:0000256" key="3">
    <source>
        <dbReference type="PROSITE-ProRule" id="PRU00781"/>
    </source>
</evidence>
<feature type="compositionally biased region" description="Polar residues" evidence="4">
    <location>
        <begin position="343"/>
        <end position="382"/>
    </location>
</feature>
<sequence>MNKVWTIQKNTTVDLQQKRMWLVGIKGNSTVQGTIHGDTFVPTNRAERAESDEHRGKLSLLRDCFDPFLHQMIAVTPVVPVSDEAWRLSFAKYLELRIYASCYRRRCTFEPCDHSLHQDHYQYFALNNIVASLKYVPLNIYSVHLPPSTITIIEEERKPQFWIQHIQAMSVRVYQLITLISDRIAALKTEAYISDCVTDIAYDRGQLDEKVKVLDSKAMLLLSPPTIPGVTQTNRLLEPHEVAAVEYEILDGITLLKRMMCEYGEKWNAKLVELLQLENEKKKFKSMEAKNSSSTQTSTQSLMETSQMTDDGVFTSSTAVQPLESSRSFTQINPFAIEDIPSSPENNQSTPANNQTSDDNSRTSQDARTTSSGFSDSNTTERSVLDDDMNSSFESEAKVEMSIGQRGFSNSSSQKFQKHSKLWATLTQEVSSTLKDVQYVEDRPGPKMKRIISQLLPGVSFRSIPSPFPVHEHHLLPVSEEIPIVVNEREPTSIIAYTLSSPDYLKKLHKIQESMEEDSESFTCVDAEADGVSLPSDGARSRTRTRSEAETMSSSSLMNTLDDDFVENYFQWSELDEEDTDIKDTDIKDTGKPEANNPEHLEDSEGNEGVQDSARIAKVKIEQPSHARRDEVSTVEDDMKKSDVESGSSKETEVSLSDGMKSPEDSVIDGKESSSSTHEDIEYHIKHAFSDSSAKFFCIVYFGEQFRRIRKAVFPEGEEKYIRSLQYCLKWQATGGKSGSSFCKSSDDRFVIKEMSRPEAQSFLNIAPYYFQYIEKAIEDNSPTLLAKILGVYRIGCNSKLTNTPVKKDLLVMDNLFYNCKVDQIFDLKGSIRSRYVYMSCAKEGDVLLDENLLEMIAESPLFIRPHSKAVLSRGINNDTEFLAKHMVMDYSLLLGVERNSCKLIVGIIDYIRTFTWDKKLEMYVKSTGILGGQGKMPTVVSPELYRERFCEAMQRYFLMIPNKWMGLGNELK</sequence>
<keyword evidence="1 3" id="KW-0547">Nucleotide-binding</keyword>
<proteinExistence type="predicted"/>
<feature type="region of interest" description="Disordered" evidence="4">
    <location>
        <begin position="528"/>
        <end position="559"/>
    </location>
</feature>
<feature type="region of interest" description="Disordered" evidence="4">
    <location>
        <begin position="284"/>
        <end position="304"/>
    </location>
</feature>
<dbReference type="Proteomes" id="UP001152795">
    <property type="component" value="Unassembled WGS sequence"/>
</dbReference>
<dbReference type="FunFam" id="3.30.810.10:FF:000001">
    <property type="entry name" value="1-phosphatidylinositol 3-phosphate 5-kinase FAB1"/>
    <property type="match status" value="1"/>
</dbReference>
<dbReference type="Gene3D" id="3.30.800.10">
    <property type="entry name" value="Phosphatidylinositol Phosphate Kinase II Beta"/>
    <property type="match status" value="1"/>
</dbReference>
<dbReference type="PANTHER" id="PTHR45748">
    <property type="entry name" value="1-PHOSPHATIDYLINOSITOL 3-PHOSPHATE 5-KINASE-RELATED"/>
    <property type="match status" value="1"/>
</dbReference>
<feature type="region of interest" description="Disordered" evidence="4">
    <location>
        <begin position="337"/>
        <end position="398"/>
    </location>
</feature>
<evidence type="ECO:0000256" key="1">
    <source>
        <dbReference type="ARBA" id="ARBA00022741"/>
    </source>
</evidence>
<dbReference type="InterPro" id="IPR002498">
    <property type="entry name" value="PInositol-4-P-4/5-kinase_core"/>
</dbReference>
<dbReference type="Gene3D" id="3.30.810.10">
    <property type="entry name" value="2-Layer Sandwich"/>
    <property type="match status" value="1"/>
</dbReference>
<dbReference type="PROSITE" id="PS51455">
    <property type="entry name" value="PIPK"/>
    <property type="match status" value="1"/>
</dbReference>
<evidence type="ECO:0000256" key="2">
    <source>
        <dbReference type="ARBA" id="ARBA00022840"/>
    </source>
</evidence>
<dbReference type="PANTHER" id="PTHR45748:SF7">
    <property type="entry name" value="1-PHOSPHATIDYLINOSITOL 3-PHOSPHATE 5-KINASE-RELATED"/>
    <property type="match status" value="1"/>
</dbReference>